<proteinExistence type="predicted"/>
<dbReference type="EMBL" id="JH687556">
    <property type="protein sequence ID" value="EIN04098.1"/>
    <property type="molecule type" value="Genomic_DNA"/>
</dbReference>
<protein>
    <submittedName>
        <fullName evidence="2">Uncharacterized protein</fullName>
    </submittedName>
</protein>
<evidence type="ECO:0000313" key="3">
    <source>
        <dbReference type="Proteomes" id="UP000054196"/>
    </source>
</evidence>
<feature type="compositionally biased region" description="Acidic residues" evidence="1">
    <location>
        <begin position="114"/>
        <end position="124"/>
    </location>
</feature>
<organism evidence="2 3">
    <name type="scientific">Punctularia strigosozonata (strain HHB-11173)</name>
    <name type="common">White-rot fungus</name>
    <dbReference type="NCBI Taxonomy" id="741275"/>
    <lineage>
        <taxon>Eukaryota</taxon>
        <taxon>Fungi</taxon>
        <taxon>Dikarya</taxon>
        <taxon>Basidiomycota</taxon>
        <taxon>Agaricomycotina</taxon>
        <taxon>Agaricomycetes</taxon>
        <taxon>Corticiales</taxon>
        <taxon>Punctulariaceae</taxon>
        <taxon>Punctularia</taxon>
    </lineage>
</organism>
<keyword evidence="3" id="KW-1185">Reference proteome</keyword>
<accession>R7S1J1</accession>
<gene>
    <name evidence="2" type="ORF">PUNSTDRAFT_122949</name>
</gene>
<reference evidence="3" key="1">
    <citation type="journal article" date="2012" name="Science">
        <title>The Paleozoic origin of enzymatic lignin decomposition reconstructed from 31 fungal genomes.</title>
        <authorList>
            <person name="Floudas D."/>
            <person name="Binder M."/>
            <person name="Riley R."/>
            <person name="Barry K."/>
            <person name="Blanchette R.A."/>
            <person name="Henrissat B."/>
            <person name="Martinez A.T."/>
            <person name="Otillar R."/>
            <person name="Spatafora J.W."/>
            <person name="Yadav J.S."/>
            <person name="Aerts A."/>
            <person name="Benoit I."/>
            <person name="Boyd A."/>
            <person name="Carlson A."/>
            <person name="Copeland A."/>
            <person name="Coutinho P.M."/>
            <person name="de Vries R.P."/>
            <person name="Ferreira P."/>
            <person name="Findley K."/>
            <person name="Foster B."/>
            <person name="Gaskell J."/>
            <person name="Glotzer D."/>
            <person name="Gorecki P."/>
            <person name="Heitman J."/>
            <person name="Hesse C."/>
            <person name="Hori C."/>
            <person name="Igarashi K."/>
            <person name="Jurgens J.A."/>
            <person name="Kallen N."/>
            <person name="Kersten P."/>
            <person name="Kohler A."/>
            <person name="Kuees U."/>
            <person name="Kumar T.K.A."/>
            <person name="Kuo A."/>
            <person name="LaButti K."/>
            <person name="Larrondo L.F."/>
            <person name="Lindquist E."/>
            <person name="Ling A."/>
            <person name="Lombard V."/>
            <person name="Lucas S."/>
            <person name="Lundell T."/>
            <person name="Martin R."/>
            <person name="McLaughlin D.J."/>
            <person name="Morgenstern I."/>
            <person name="Morin E."/>
            <person name="Murat C."/>
            <person name="Nagy L.G."/>
            <person name="Nolan M."/>
            <person name="Ohm R.A."/>
            <person name="Patyshakuliyeva A."/>
            <person name="Rokas A."/>
            <person name="Ruiz-Duenas F.J."/>
            <person name="Sabat G."/>
            <person name="Salamov A."/>
            <person name="Samejima M."/>
            <person name="Schmutz J."/>
            <person name="Slot J.C."/>
            <person name="St John F."/>
            <person name="Stenlid J."/>
            <person name="Sun H."/>
            <person name="Sun S."/>
            <person name="Syed K."/>
            <person name="Tsang A."/>
            <person name="Wiebenga A."/>
            <person name="Young D."/>
            <person name="Pisabarro A."/>
            <person name="Eastwood D.C."/>
            <person name="Martin F."/>
            <person name="Cullen D."/>
            <person name="Grigoriev I.V."/>
            <person name="Hibbett D.S."/>
        </authorList>
    </citation>
    <scope>NUCLEOTIDE SEQUENCE [LARGE SCALE GENOMIC DNA]</scope>
    <source>
        <strain evidence="3">HHB-11173 SS5</strain>
    </source>
</reference>
<feature type="compositionally biased region" description="Basic and acidic residues" evidence="1">
    <location>
        <begin position="137"/>
        <end position="151"/>
    </location>
</feature>
<feature type="region of interest" description="Disordered" evidence="1">
    <location>
        <begin position="31"/>
        <end position="151"/>
    </location>
</feature>
<dbReference type="Proteomes" id="UP000054196">
    <property type="component" value="Unassembled WGS sequence"/>
</dbReference>
<dbReference type="AlphaFoldDB" id="R7S1J1"/>
<dbReference type="GeneID" id="18877605"/>
<dbReference type="RefSeq" id="XP_007388569.1">
    <property type="nucleotide sequence ID" value="XM_007388507.1"/>
</dbReference>
<evidence type="ECO:0000256" key="1">
    <source>
        <dbReference type="SAM" id="MobiDB-lite"/>
    </source>
</evidence>
<sequence length="209" mass="23360">MPTRLRHQEGGGSESTDSELLLEAARVLLEHTRQQRAAPGRPVTDDEDLELKAAQLMLRAHGQRAPQRPSAIERSPRPSAGPSTARHRDRRRRQPRPSSSPEEASNDVIVLSSDDGEQEEDELEHDEHRPRNKRRAREGERVGAEPEDRKRIKAEPISSDGLRLPGAGKDGGSRCTQCVMRNVACLKQKGSHARACQYCAHMRFKCSLV</sequence>
<feature type="compositionally biased region" description="Basic residues" evidence="1">
    <location>
        <begin position="85"/>
        <end position="95"/>
    </location>
</feature>
<name>R7S1J1_PUNST</name>
<evidence type="ECO:0000313" key="2">
    <source>
        <dbReference type="EMBL" id="EIN04098.1"/>
    </source>
</evidence>
<dbReference type="KEGG" id="psq:PUNSTDRAFT_122949"/>
<dbReference type="HOGENOM" id="CLU_1315976_0_0_1"/>